<dbReference type="AlphaFoldDB" id="A0A177CW87"/>
<dbReference type="EMBL" id="KV441548">
    <property type="protein sequence ID" value="OAG11815.1"/>
    <property type="molecule type" value="Genomic_DNA"/>
</dbReference>
<evidence type="ECO:0000256" key="3">
    <source>
        <dbReference type="ARBA" id="ARBA00022692"/>
    </source>
</evidence>
<keyword evidence="5 6" id="KW-0472">Membrane</keyword>
<evidence type="ECO:0000256" key="5">
    <source>
        <dbReference type="ARBA" id="ARBA00023136"/>
    </source>
</evidence>
<evidence type="ECO:0000256" key="1">
    <source>
        <dbReference type="ARBA" id="ARBA00004141"/>
    </source>
</evidence>
<sequence>MWLLLMVGFNASLAQHLPLVEGIVLVHYVLAFFAFLLIFWTMADRLPACGVFTTLYDCGGGARLEHPLSSVSPGHCGASSVHMPELTWRRNSRTPQSCRKGHNFPTGVPVLQAVYNATKPITNTIIMGTVLVVLLFFAALSVTAASSRQTWAFLRDKGLQISSWIEYVWPG</sequence>
<reference evidence="7 8" key="1">
    <citation type="submission" date="2016-05" db="EMBL/GenBank/DDBJ databases">
        <title>Comparative analysis of secretome profiles of manganese(II)-oxidizing ascomycete fungi.</title>
        <authorList>
            <consortium name="DOE Joint Genome Institute"/>
            <person name="Zeiner C.A."/>
            <person name="Purvine S.O."/>
            <person name="Zink E.M."/>
            <person name="Wu S."/>
            <person name="Pasa-Tolic L."/>
            <person name="Chaput D.L."/>
            <person name="Haridas S."/>
            <person name="Grigoriev I.V."/>
            <person name="Santelli C.M."/>
            <person name="Hansel C.M."/>
        </authorList>
    </citation>
    <scope>NUCLEOTIDE SEQUENCE [LARGE SCALE GENOMIC DNA]</scope>
    <source>
        <strain evidence="7 8">AP3s5-JAC2a</strain>
    </source>
</reference>
<dbReference type="RefSeq" id="XP_018042180.1">
    <property type="nucleotide sequence ID" value="XM_018183567.1"/>
</dbReference>
<organism evidence="7 8">
    <name type="scientific">Paraphaeosphaeria sporulosa</name>
    <dbReference type="NCBI Taxonomy" id="1460663"/>
    <lineage>
        <taxon>Eukaryota</taxon>
        <taxon>Fungi</taxon>
        <taxon>Dikarya</taxon>
        <taxon>Ascomycota</taxon>
        <taxon>Pezizomycotina</taxon>
        <taxon>Dothideomycetes</taxon>
        <taxon>Pleosporomycetidae</taxon>
        <taxon>Pleosporales</taxon>
        <taxon>Massarineae</taxon>
        <taxon>Didymosphaeriaceae</taxon>
        <taxon>Paraphaeosphaeria</taxon>
    </lineage>
</organism>
<dbReference type="GeneID" id="28767053"/>
<dbReference type="GO" id="GO:0022857">
    <property type="term" value="F:transmembrane transporter activity"/>
    <property type="evidence" value="ECO:0007669"/>
    <property type="project" value="UniProtKB-ARBA"/>
</dbReference>
<dbReference type="Proteomes" id="UP000077069">
    <property type="component" value="Unassembled WGS sequence"/>
</dbReference>
<evidence type="ECO:0000313" key="8">
    <source>
        <dbReference type="Proteomes" id="UP000077069"/>
    </source>
</evidence>
<dbReference type="PANTHER" id="PTHR45649:SF14">
    <property type="entry name" value="GABA PERMEASE"/>
    <property type="match status" value="1"/>
</dbReference>
<name>A0A177CW87_9PLEO</name>
<gene>
    <name evidence="7" type="ORF">CC84DRAFT_1225350</name>
</gene>
<dbReference type="GO" id="GO:0016020">
    <property type="term" value="C:membrane"/>
    <property type="evidence" value="ECO:0007669"/>
    <property type="project" value="UniProtKB-SubCell"/>
</dbReference>
<feature type="transmembrane region" description="Helical" evidence="6">
    <location>
        <begin position="24"/>
        <end position="43"/>
    </location>
</feature>
<evidence type="ECO:0000256" key="2">
    <source>
        <dbReference type="ARBA" id="ARBA00022448"/>
    </source>
</evidence>
<keyword evidence="8" id="KW-1185">Reference proteome</keyword>
<proteinExistence type="predicted"/>
<evidence type="ECO:0000256" key="4">
    <source>
        <dbReference type="ARBA" id="ARBA00022989"/>
    </source>
</evidence>
<keyword evidence="3 6" id="KW-0812">Transmembrane</keyword>
<accession>A0A177CW87</accession>
<dbReference type="STRING" id="1460663.A0A177CW87"/>
<keyword evidence="2" id="KW-0813">Transport</keyword>
<keyword evidence="4 6" id="KW-1133">Transmembrane helix</keyword>
<dbReference type="InParanoid" id="A0A177CW87"/>
<comment type="subcellular location">
    <subcellularLocation>
        <location evidence="1">Membrane</location>
        <topology evidence="1">Multi-pass membrane protein</topology>
    </subcellularLocation>
</comment>
<dbReference type="PANTHER" id="PTHR45649">
    <property type="entry name" value="AMINO-ACID PERMEASE BAT1"/>
    <property type="match status" value="1"/>
</dbReference>
<feature type="transmembrane region" description="Helical" evidence="6">
    <location>
        <begin position="125"/>
        <end position="145"/>
    </location>
</feature>
<evidence type="ECO:0000313" key="7">
    <source>
        <dbReference type="EMBL" id="OAG11815.1"/>
    </source>
</evidence>
<protein>
    <submittedName>
        <fullName evidence="7">Uncharacterized protein</fullName>
    </submittedName>
</protein>
<evidence type="ECO:0000256" key="6">
    <source>
        <dbReference type="SAM" id="Phobius"/>
    </source>
</evidence>